<dbReference type="EMBL" id="BNCO01000039">
    <property type="protein sequence ID" value="GIL60297.1"/>
    <property type="molecule type" value="Genomic_DNA"/>
</dbReference>
<keyword evidence="3" id="KW-1185">Reference proteome</keyword>
<gene>
    <name evidence="2" type="ORF">Vafri_14930</name>
</gene>
<feature type="compositionally biased region" description="Basic and acidic residues" evidence="1">
    <location>
        <begin position="365"/>
        <end position="377"/>
    </location>
</feature>
<feature type="region of interest" description="Disordered" evidence="1">
    <location>
        <begin position="1"/>
        <end position="62"/>
    </location>
</feature>
<organism evidence="2 3">
    <name type="scientific">Volvox africanus</name>
    <dbReference type="NCBI Taxonomy" id="51714"/>
    <lineage>
        <taxon>Eukaryota</taxon>
        <taxon>Viridiplantae</taxon>
        <taxon>Chlorophyta</taxon>
        <taxon>core chlorophytes</taxon>
        <taxon>Chlorophyceae</taxon>
        <taxon>CS clade</taxon>
        <taxon>Chlamydomonadales</taxon>
        <taxon>Volvocaceae</taxon>
        <taxon>Volvox</taxon>
    </lineage>
</organism>
<evidence type="ECO:0000256" key="1">
    <source>
        <dbReference type="SAM" id="MobiDB-lite"/>
    </source>
</evidence>
<name>A0A8J4BEC6_9CHLO</name>
<feature type="region of interest" description="Disordered" evidence="1">
    <location>
        <begin position="365"/>
        <end position="387"/>
    </location>
</feature>
<comment type="caution">
    <text evidence="2">The sequence shown here is derived from an EMBL/GenBank/DDBJ whole genome shotgun (WGS) entry which is preliminary data.</text>
</comment>
<sequence>MQLNSVPEQQSIELSDLRVRPHDDVPSGVRTYARGLSSRGLTPLRSPRTLETPGDSTPKVSSPPFCSAVPAQLPGLVPSPGVFSTGKAAAHQQDCANHETTPESKLALAPASGEPAALDIQSSDVVGSCGPQHNLSACTMEQCPGDPFILTVEEPETALKGEVGPWKLLTPSGMAAATAATATTSAPPVSPTNRYSLRDGKKIKRLDIAILESTVRTDSLGAGAGTSSSEPSGGQLHNCGAGTTGASFVYTSRFSSAQPYNSGDGSSSSSTNSSRNVVCDGITARCDVSESSIPGASPSAASPCPKKARSLGLRGLGLGQGKGRLKEEEVAAEGDFIASYCAALHKSLMEEQERCRRVAQLAGRRLERQQKEARERAAAQMQEKNAG</sequence>
<dbReference type="AlphaFoldDB" id="A0A8J4BEC6"/>
<feature type="compositionally biased region" description="Polar residues" evidence="1">
    <location>
        <begin position="1"/>
        <end position="13"/>
    </location>
</feature>
<evidence type="ECO:0000313" key="2">
    <source>
        <dbReference type="EMBL" id="GIL60297.1"/>
    </source>
</evidence>
<feature type="region of interest" description="Disordered" evidence="1">
    <location>
        <begin position="219"/>
        <end position="238"/>
    </location>
</feature>
<dbReference type="Proteomes" id="UP000747399">
    <property type="component" value="Unassembled WGS sequence"/>
</dbReference>
<proteinExistence type="predicted"/>
<accession>A0A8J4BEC6</accession>
<feature type="compositionally biased region" description="Basic and acidic residues" evidence="1">
    <location>
        <begin position="15"/>
        <end position="25"/>
    </location>
</feature>
<reference evidence="2" key="1">
    <citation type="journal article" date="2021" name="Proc. Natl. Acad. Sci. U.S.A.">
        <title>Three genomes in the algal genus Volvox reveal the fate of a haploid sex-determining region after a transition to homothallism.</title>
        <authorList>
            <person name="Yamamoto K."/>
            <person name="Hamaji T."/>
            <person name="Kawai-Toyooka H."/>
            <person name="Matsuzaki R."/>
            <person name="Takahashi F."/>
            <person name="Nishimura Y."/>
            <person name="Kawachi M."/>
            <person name="Noguchi H."/>
            <person name="Minakuchi Y."/>
            <person name="Umen J.G."/>
            <person name="Toyoda A."/>
            <person name="Nozaki H."/>
        </authorList>
    </citation>
    <scope>NUCLEOTIDE SEQUENCE</scope>
    <source>
        <strain evidence="2">NIES-3780</strain>
    </source>
</reference>
<protein>
    <submittedName>
        <fullName evidence="2">Uncharacterized protein</fullName>
    </submittedName>
</protein>
<evidence type="ECO:0000313" key="3">
    <source>
        <dbReference type="Proteomes" id="UP000747399"/>
    </source>
</evidence>
<feature type="compositionally biased region" description="Low complexity" evidence="1">
    <location>
        <begin position="378"/>
        <end position="387"/>
    </location>
</feature>